<dbReference type="InterPro" id="IPR013784">
    <property type="entry name" value="Carb-bd-like_fold"/>
</dbReference>
<evidence type="ECO:0000256" key="2">
    <source>
        <dbReference type="SAM" id="SignalP"/>
    </source>
</evidence>
<dbReference type="Proteomes" id="UP001204798">
    <property type="component" value="Unassembled WGS sequence"/>
</dbReference>
<reference evidence="3 4" key="1">
    <citation type="submission" date="2022-08" db="EMBL/GenBank/DDBJ databases">
        <title>Bacterial and archaeal communities from various locations to study Microbial Dark Matter (Phase II).</title>
        <authorList>
            <person name="Stepanauskas R."/>
        </authorList>
    </citation>
    <scope>NUCLEOTIDE SEQUENCE [LARGE SCALE GENOMIC DNA]</scope>
    <source>
        <strain evidence="3 4">PD1</strain>
    </source>
</reference>
<evidence type="ECO:0000313" key="3">
    <source>
        <dbReference type="EMBL" id="MCS3920378.1"/>
    </source>
</evidence>
<dbReference type="InterPro" id="IPR051417">
    <property type="entry name" value="SDr/BOS_complex"/>
</dbReference>
<evidence type="ECO:0000313" key="4">
    <source>
        <dbReference type="Proteomes" id="UP001204798"/>
    </source>
</evidence>
<dbReference type="SUPFAM" id="SSF49464">
    <property type="entry name" value="Carboxypeptidase regulatory domain-like"/>
    <property type="match status" value="1"/>
</dbReference>
<dbReference type="SUPFAM" id="SSF49452">
    <property type="entry name" value="Starch-binding domain-like"/>
    <property type="match status" value="2"/>
</dbReference>
<evidence type="ECO:0000256" key="1">
    <source>
        <dbReference type="ARBA" id="ARBA00022729"/>
    </source>
</evidence>
<keyword evidence="3" id="KW-0689">Ribosomal protein</keyword>
<keyword evidence="3" id="KW-0687">Ribonucleoprotein</keyword>
<name>A0ABT2EQY6_9BACT</name>
<keyword evidence="4" id="KW-1185">Reference proteome</keyword>
<feature type="signal peptide" evidence="2">
    <location>
        <begin position="1"/>
        <end position="19"/>
    </location>
</feature>
<keyword evidence="1 2" id="KW-0732">Signal</keyword>
<dbReference type="PANTHER" id="PTHR23303:SF14">
    <property type="entry name" value="BOS COMPLEX SUBUNIT NOMO1-RELATED"/>
    <property type="match status" value="1"/>
</dbReference>
<dbReference type="GO" id="GO:0005840">
    <property type="term" value="C:ribosome"/>
    <property type="evidence" value="ECO:0007669"/>
    <property type="project" value="UniProtKB-KW"/>
</dbReference>
<accession>A0ABT2EQY6</accession>
<dbReference type="RefSeq" id="WP_259099354.1">
    <property type="nucleotide sequence ID" value="NZ_CP130454.1"/>
</dbReference>
<dbReference type="InterPro" id="IPR008969">
    <property type="entry name" value="CarboxyPept-like_regulatory"/>
</dbReference>
<organism evidence="3 4">
    <name type="scientific">Candidatus Fervidibacter sacchari</name>
    <dbReference type="NCBI Taxonomy" id="1448929"/>
    <lineage>
        <taxon>Bacteria</taxon>
        <taxon>Candidatus Fervidibacterota</taxon>
        <taxon>Candidatus Fervidibacter</taxon>
    </lineage>
</organism>
<dbReference type="Pfam" id="PF13620">
    <property type="entry name" value="CarboxypepD_reg"/>
    <property type="match status" value="2"/>
</dbReference>
<gene>
    <name evidence="3" type="ORF">M2350_002807</name>
</gene>
<dbReference type="PANTHER" id="PTHR23303">
    <property type="entry name" value="CARBOXYPEPTIDASE REGULATORY REGION-CONTAINING"/>
    <property type="match status" value="1"/>
</dbReference>
<protein>
    <submittedName>
        <fullName evidence="3">Ribosomal protein L11</fullName>
    </submittedName>
</protein>
<dbReference type="EMBL" id="JANUCP010000005">
    <property type="protein sequence ID" value="MCS3920378.1"/>
    <property type="molecule type" value="Genomic_DNA"/>
</dbReference>
<proteinExistence type="predicted"/>
<sequence length="631" mass="68716">MRFAKVFACVMAVASWLWGQVTSPVSFRCVFLSEDGTPLANVRVQADIIPAPPAQGYQSGTRGITDGQGQFLVILPDRRPWWVVVGVEGAAFFVDASKPESLKPAIRCWLGAKPSLVCTVEGEALKAALFLRLRSSNWWVRLPQFKDNQLLLFNLPSGEHQLVLTPAHVVSYWNDALSLQPPLTVKVSEGETVFVNIKIPPTGSIIGQVVGADSRPIPNAIVTLEKDDYGQTTVSSDQQGHFRFEGLPEGKYKLLTVASNFEPTERSISVKANETVEVTVTLKPQQLGVVRGRVVSSDGKVPREGRIWVERILSPTMRQPASVLLWQPNDGKFETKLPSGTYLLVAQSGGRRVSKQVKVEVGQVTDVGDLVLPAPAIVEGIVKSKVPLVNTRARVVALSGGNDPLQPQWGSVVVEVPVSPDGRFQVEVPTEPVAIVLLPFGMNKPIWKQVHAKAGQKVTVQFELPATGAIEGQVIRADNGQPVAGALVYLQDETGVTVGQAMTNRLGMYRFEPLLPGRYSLRCQAQGLAMGFKHDVIVAEGTRMPVDFVLTTGGAIVGQVKTKSKQTLRMYVMLNADTNFMASVMPDGRFRIDNITPGRHIVMLFRLGEQIGAKEVVVRSGETVEVVFEVP</sequence>
<comment type="caution">
    <text evidence="3">The sequence shown here is derived from an EMBL/GenBank/DDBJ whole genome shotgun (WGS) entry which is preliminary data.</text>
</comment>
<dbReference type="Gene3D" id="2.60.40.1120">
    <property type="entry name" value="Carboxypeptidase-like, regulatory domain"/>
    <property type="match status" value="2"/>
</dbReference>
<feature type="chain" id="PRO_5046311591" evidence="2">
    <location>
        <begin position="20"/>
        <end position="631"/>
    </location>
</feature>